<name>A0A915EG47_9BILA</name>
<dbReference type="SUPFAM" id="SSF117281">
    <property type="entry name" value="Kelch motif"/>
    <property type="match status" value="1"/>
</dbReference>
<dbReference type="Gene3D" id="2.120.10.80">
    <property type="entry name" value="Kelch-type beta propeller"/>
    <property type="match status" value="1"/>
</dbReference>
<evidence type="ECO:0000313" key="3">
    <source>
        <dbReference type="WBParaSite" id="jg5528"/>
    </source>
</evidence>
<protein>
    <submittedName>
        <fullName evidence="3">Uncharacterized protein</fullName>
    </submittedName>
</protein>
<keyword evidence="1" id="KW-0880">Kelch repeat</keyword>
<proteinExistence type="predicted"/>
<organism evidence="2 3">
    <name type="scientific">Ditylenchus dipsaci</name>
    <dbReference type="NCBI Taxonomy" id="166011"/>
    <lineage>
        <taxon>Eukaryota</taxon>
        <taxon>Metazoa</taxon>
        <taxon>Ecdysozoa</taxon>
        <taxon>Nematoda</taxon>
        <taxon>Chromadorea</taxon>
        <taxon>Rhabditida</taxon>
        <taxon>Tylenchina</taxon>
        <taxon>Tylenchomorpha</taxon>
        <taxon>Sphaerularioidea</taxon>
        <taxon>Anguinidae</taxon>
        <taxon>Anguininae</taxon>
        <taxon>Ditylenchus</taxon>
    </lineage>
</organism>
<dbReference type="Pfam" id="PF01344">
    <property type="entry name" value="Kelch_1"/>
    <property type="match status" value="1"/>
</dbReference>
<sequence length="125" mass="14100">MPGPIEGHTVTQASPQFAYVIGGYNGIGLSNTIHQFDMQTRSFTELKEKLLIARENHATVVYVQDGVKYLVVMGGWDGLKALDSCEVFRIMDEEPYLDRVHDHRLVLNSPRNKLAAIVVPDMWNN</sequence>
<dbReference type="WBParaSite" id="jg5528">
    <property type="protein sequence ID" value="jg5528"/>
    <property type="gene ID" value="jg5528"/>
</dbReference>
<evidence type="ECO:0000313" key="2">
    <source>
        <dbReference type="Proteomes" id="UP000887574"/>
    </source>
</evidence>
<evidence type="ECO:0000256" key="1">
    <source>
        <dbReference type="ARBA" id="ARBA00022441"/>
    </source>
</evidence>
<dbReference type="InterPro" id="IPR006652">
    <property type="entry name" value="Kelch_1"/>
</dbReference>
<dbReference type="AlphaFoldDB" id="A0A915EG47"/>
<accession>A0A915EG47</accession>
<reference evidence="3" key="1">
    <citation type="submission" date="2022-11" db="UniProtKB">
        <authorList>
            <consortium name="WormBaseParasite"/>
        </authorList>
    </citation>
    <scope>IDENTIFICATION</scope>
</reference>
<dbReference type="Proteomes" id="UP000887574">
    <property type="component" value="Unplaced"/>
</dbReference>
<keyword evidence="2" id="KW-1185">Reference proteome</keyword>
<dbReference type="InterPro" id="IPR015915">
    <property type="entry name" value="Kelch-typ_b-propeller"/>
</dbReference>